<dbReference type="InterPro" id="IPR008538">
    <property type="entry name" value="Uma2"/>
</dbReference>
<evidence type="ECO:0000313" key="2">
    <source>
        <dbReference type="EMBL" id="RKM98188.1"/>
    </source>
</evidence>
<keyword evidence="2" id="KW-0540">Nuclease</keyword>
<evidence type="ECO:0000313" key="3">
    <source>
        <dbReference type="Proteomes" id="UP000028058"/>
    </source>
</evidence>
<dbReference type="InterPro" id="IPR011335">
    <property type="entry name" value="Restrct_endonuc-II-like"/>
</dbReference>
<reference evidence="2 3" key="1">
    <citation type="journal article" date="2014" name="Genome Announc.">
        <title>Draft Genome Sequence of Streptomyces fradiae ATCC 19609, a Strain Highly Sensitive to Antibiotics.</title>
        <authorList>
            <person name="Bekker O.B."/>
            <person name="Klimina K.M."/>
            <person name="Vatlin A.A."/>
            <person name="Zakharevich N.V."/>
            <person name="Kasianov A.S."/>
            <person name="Danilenko V.N."/>
        </authorList>
    </citation>
    <scope>NUCLEOTIDE SEQUENCE [LARGE SCALE GENOMIC DNA]</scope>
    <source>
        <strain evidence="2 3">ATCC 19609</strain>
    </source>
</reference>
<dbReference type="InterPro" id="IPR012296">
    <property type="entry name" value="Nuclease_put_TT1808"/>
</dbReference>
<dbReference type="Pfam" id="PF05685">
    <property type="entry name" value="Uma2"/>
    <property type="match status" value="1"/>
</dbReference>
<organism evidence="2 3">
    <name type="scientific">Streptomyces xinghaiensis</name>
    <dbReference type="NCBI Taxonomy" id="1038928"/>
    <lineage>
        <taxon>Bacteria</taxon>
        <taxon>Bacillati</taxon>
        <taxon>Actinomycetota</taxon>
        <taxon>Actinomycetes</taxon>
        <taxon>Kitasatosporales</taxon>
        <taxon>Streptomycetaceae</taxon>
        <taxon>Streptomyces</taxon>
    </lineage>
</organism>
<dbReference type="Gene3D" id="3.90.1570.10">
    <property type="entry name" value="tt1808, chain A"/>
    <property type="match status" value="1"/>
</dbReference>
<gene>
    <name evidence="2" type="ORF">SFRA_006725</name>
</gene>
<proteinExistence type="predicted"/>
<keyword evidence="3" id="KW-1185">Reference proteome</keyword>
<sequence length="196" mass="22725">MTIEPTDRIEMADSDELSLDEMFELLERMPVPEGYKAEIVEGAIQMSPQRDAHWEIIRWIVRMLEDRFGMHVKVKSDVRIDFPGGRNGFAPDVVKLSDEARQDAKRRWSFRDIEFVAEVISRDTRENDYGKKKRTYARAGVPVYVIADPYTGKCHAYGRPEGEEYESELTVDFGEKLDLSPLGTDWTLETDQFPRD</sequence>
<keyword evidence="2" id="KW-0378">Hydrolase</keyword>
<accession>A0A3R7HLI7</accession>
<name>A0A3R7HLI7_9ACTN</name>
<evidence type="ECO:0000259" key="1">
    <source>
        <dbReference type="Pfam" id="PF05685"/>
    </source>
</evidence>
<keyword evidence="2" id="KW-0255">Endonuclease</keyword>
<dbReference type="RefSeq" id="WP_043469491.1">
    <property type="nucleotide sequence ID" value="NZ_CP134822.1"/>
</dbReference>
<dbReference type="PANTHER" id="PTHR35400:SF3">
    <property type="entry name" value="SLL1072 PROTEIN"/>
    <property type="match status" value="1"/>
</dbReference>
<dbReference type="AlphaFoldDB" id="A0A3R7HLI7"/>
<comment type="caution">
    <text evidence="2">The sequence shown here is derived from an EMBL/GenBank/DDBJ whole genome shotgun (WGS) entry which is preliminary data.</text>
</comment>
<dbReference type="EMBL" id="JNAD02000002">
    <property type="protein sequence ID" value="RKM98188.1"/>
    <property type="molecule type" value="Genomic_DNA"/>
</dbReference>
<feature type="domain" description="Putative restriction endonuclease" evidence="1">
    <location>
        <begin position="24"/>
        <end position="188"/>
    </location>
</feature>
<dbReference type="GO" id="GO:0004519">
    <property type="term" value="F:endonuclease activity"/>
    <property type="evidence" value="ECO:0007669"/>
    <property type="project" value="UniProtKB-KW"/>
</dbReference>
<dbReference type="Proteomes" id="UP000028058">
    <property type="component" value="Unassembled WGS sequence"/>
</dbReference>
<dbReference type="OrthoDB" id="4316356at2"/>
<dbReference type="CDD" id="cd06260">
    <property type="entry name" value="DUF820-like"/>
    <property type="match status" value="1"/>
</dbReference>
<protein>
    <submittedName>
        <fullName evidence="2">Uma2 family endonuclease</fullName>
    </submittedName>
</protein>
<dbReference type="PANTHER" id="PTHR35400">
    <property type="entry name" value="SLR1083 PROTEIN"/>
    <property type="match status" value="1"/>
</dbReference>
<dbReference type="SUPFAM" id="SSF52980">
    <property type="entry name" value="Restriction endonuclease-like"/>
    <property type="match status" value="1"/>
</dbReference>